<sequence>MDERSLRKLSADWPGVTAEIKWDDDLIFMVAGKMFCGLCVKGADKGKLAFKVEEERFLEFTDRPGIVPAPYMARSHWISMDDASVLPRAELQALVRRAYELVRGKLPKKLQRELADG</sequence>
<accession>A0A5C4RUM6</accession>
<name>A0A5C4RUM6_9GAMM</name>
<dbReference type="PANTHER" id="PTHR35145:SF1">
    <property type="entry name" value="CYTOPLASMIC PROTEIN"/>
    <property type="match status" value="1"/>
</dbReference>
<evidence type="ECO:0000313" key="2">
    <source>
        <dbReference type="Proteomes" id="UP000305760"/>
    </source>
</evidence>
<proteinExistence type="predicted"/>
<dbReference type="OrthoDB" id="9804614at2"/>
<keyword evidence="2" id="KW-1185">Reference proteome</keyword>
<dbReference type="Pfam" id="PF04237">
    <property type="entry name" value="YjbR"/>
    <property type="match status" value="1"/>
</dbReference>
<dbReference type="GO" id="GO:0003677">
    <property type="term" value="F:DNA binding"/>
    <property type="evidence" value="ECO:0007669"/>
    <property type="project" value="UniProtKB-KW"/>
</dbReference>
<reference evidence="1 2" key="1">
    <citation type="submission" date="2019-03" db="EMBL/GenBank/DDBJ databases">
        <title>Arenimonas daejeonensis sp. nov., isolated from compost.</title>
        <authorList>
            <person name="Jeon C.O."/>
        </authorList>
    </citation>
    <scope>NUCLEOTIDE SEQUENCE [LARGE SCALE GENOMIC DNA]</scope>
    <source>
        <strain evidence="1 2">R29</strain>
    </source>
</reference>
<gene>
    <name evidence="1" type="ORF">E1B00_04505</name>
</gene>
<keyword evidence="1" id="KW-0238">DNA-binding</keyword>
<dbReference type="PANTHER" id="PTHR35145">
    <property type="entry name" value="CYTOPLASMIC PROTEIN-RELATED"/>
    <property type="match status" value="1"/>
</dbReference>
<dbReference type="InterPro" id="IPR038056">
    <property type="entry name" value="YjbR-like_sf"/>
</dbReference>
<dbReference type="InterPro" id="IPR058532">
    <property type="entry name" value="YjbR/MT2646/Rv2570-like"/>
</dbReference>
<evidence type="ECO:0000313" key="1">
    <source>
        <dbReference type="EMBL" id="TNJ35043.1"/>
    </source>
</evidence>
<dbReference type="Gene3D" id="3.90.1150.30">
    <property type="match status" value="1"/>
</dbReference>
<protein>
    <submittedName>
        <fullName evidence="1">MmcQ/YjbR family DNA-binding protein</fullName>
    </submittedName>
</protein>
<dbReference type="Proteomes" id="UP000305760">
    <property type="component" value="Unassembled WGS sequence"/>
</dbReference>
<organism evidence="1 2">
    <name type="scientific">Arenimonas terrae</name>
    <dbReference type="NCBI Taxonomy" id="2546226"/>
    <lineage>
        <taxon>Bacteria</taxon>
        <taxon>Pseudomonadati</taxon>
        <taxon>Pseudomonadota</taxon>
        <taxon>Gammaproteobacteria</taxon>
        <taxon>Lysobacterales</taxon>
        <taxon>Lysobacteraceae</taxon>
        <taxon>Arenimonas</taxon>
    </lineage>
</organism>
<dbReference type="AlphaFoldDB" id="A0A5C4RUM6"/>
<comment type="caution">
    <text evidence="1">The sequence shown here is derived from an EMBL/GenBank/DDBJ whole genome shotgun (WGS) entry which is preliminary data.</text>
</comment>
<dbReference type="InterPro" id="IPR007351">
    <property type="entry name" value="YjbR"/>
</dbReference>
<dbReference type="SUPFAM" id="SSF142906">
    <property type="entry name" value="YjbR-like"/>
    <property type="match status" value="1"/>
</dbReference>
<dbReference type="EMBL" id="SMDR01000001">
    <property type="protein sequence ID" value="TNJ35043.1"/>
    <property type="molecule type" value="Genomic_DNA"/>
</dbReference>